<evidence type="ECO:0000256" key="3">
    <source>
        <dbReference type="ARBA" id="ARBA00022968"/>
    </source>
</evidence>
<evidence type="ECO:0000313" key="10">
    <source>
        <dbReference type="Proteomes" id="UP000030145"/>
    </source>
</evidence>
<dbReference type="PROSITE" id="PS00194">
    <property type="entry name" value="THIOREDOXIN_1"/>
    <property type="match status" value="1"/>
</dbReference>
<evidence type="ECO:0000259" key="8">
    <source>
        <dbReference type="PROSITE" id="PS51352"/>
    </source>
</evidence>
<dbReference type="Proteomes" id="UP000030145">
    <property type="component" value="Unassembled WGS sequence"/>
</dbReference>
<evidence type="ECO:0000313" key="9">
    <source>
        <dbReference type="EMBL" id="KGM18962.1"/>
    </source>
</evidence>
<keyword evidence="4" id="KW-1015">Disulfide bond</keyword>
<dbReference type="SUPFAM" id="SSF52833">
    <property type="entry name" value="Thioredoxin-like"/>
    <property type="match status" value="1"/>
</dbReference>
<gene>
    <name evidence="9" type="ORF">MA47_03670</name>
</gene>
<accession>A0A0A2DMI9</accession>
<dbReference type="Gene3D" id="3.40.30.10">
    <property type="entry name" value="Glutaredoxin"/>
    <property type="match status" value="1"/>
</dbReference>
<dbReference type="PANTHER" id="PTHR42852">
    <property type="entry name" value="THIOL:DISULFIDE INTERCHANGE PROTEIN DSBE"/>
    <property type="match status" value="1"/>
</dbReference>
<dbReference type="InterPro" id="IPR036249">
    <property type="entry name" value="Thioredoxin-like_sf"/>
</dbReference>
<evidence type="ECO:0000256" key="5">
    <source>
        <dbReference type="ARBA" id="ARBA00023284"/>
    </source>
</evidence>
<keyword evidence="3" id="KW-0735">Signal-anchor</keyword>
<organism evidence="9 10">
    <name type="scientific">Corynebacterium auriscanis</name>
    <dbReference type="NCBI Taxonomy" id="99807"/>
    <lineage>
        <taxon>Bacteria</taxon>
        <taxon>Bacillati</taxon>
        <taxon>Actinomycetota</taxon>
        <taxon>Actinomycetes</taxon>
        <taxon>Mycobacteriales</taxon>
        <taxon>Corynebacteriaceae</taxon>
        <taxon>Corynebacterium</taxon>
    </lineage>
</organism>
<dbReference type="PANTHER" id="PTHR42852:SF6">
    <property type="entry name" value="THIOL:DISULFIDE INTERCHANGE PROTEIN DSBE"/>
    <property type="match status" value="1"/>
</dbReference>
<dbReference type="InterPro" id="IPR017937">
    <property type="entry name" value="Thioredoxin_CS"/>
</dbReference>
<evidence type="ECO:0000256" key="2">
    <source>
        <dbReference type="ARBA" id="ARBA00022748"/>
    </source>
</evidence>
<comment type="caution">
    <text evidence="9">The sequence shown here is derived from an EMBL/GenBank/DDBJ whole genome shotgun (WGS) entry which is preliminary data.</text>
</comment>
<keyword evidence="7" id="KW-0812">Transmembrane</keyword>
<keyword evidence="5" id="KW-0676">Redox-active center</keyword>
<name>A0A0A2DMI9_9CORY</name>
<comment type="subcellular location">
    <subcellularLocation>
        <location evidence="1">Cell envelope</location>
    </subcellularLocation>
</comment>
<keyword evidence="7" id="KW-0472">Membrane</keyword>
<feature type="region of interest" description="Disordered" evidence="6">
    <location>
        <begin position="42"/>
        <end position="63"/>
    </location>
</feature>
<feature type="compositionally biased region" description="Polar residues" evidence="6">
    <location>
        <begin position="51"/>
        <end position="63"/>
    </location>
</feature>
<evidence type="ECO:0000256" key="4">
    <source>
        <dbReference type="ARBA" id="ARBA00023157"/>
    </source>
</evidence>
<dbReference type="GO" id="GO:0017004">
    <property type="term" value="P:cytochrome complex assembly"/>
    <property type="evidence" value="ECO:0007669"/>
    <property type="project" value="UniProtKB-KW"/>
</dbReference>
<keyword evidence="2" id="KW-0201">Cytochrome c-type biogenesis</keyword>
<dbReference type="InterPro" id="IPR013766">
    <property type="entry name" value="Thioredoxin_domain"/>
</dbReference>
<feature type="transmembrane region" description="Helical" evidence="7">
    <location>
        <begin position="15"/>
        <end position="37"/>
    </location>
</feature>
<keyword evidence="7" id="KW-1133">Transmembrane helix</keyword>
<keyword evidence="10" id="KW-1185">Reference proteome</keyword>
<dbReference type="GO" id="GO:0030313">
    <property type="term" value="C:cell envelope"/>
    <property type="evidence" value="ECO:0007669"/>
    <property type="project" value="UniProtKB-SubCell"/>
</dbReference>
<feature type="domain" description="Thioredoxin" evidence="8">
    <location>
        <begin position="95"/>
        <end position="235"/>
    </location>
</feature>
<protein>
    <recommendedName>
        <fullName evidence="8">Thioredoxin domain-containing protein</fullName>
    </recommendedName>
</protein>
<proteinExistence type="predicted"/>
<dbReference type="CDD" id="cd02966">
    <property type="entry name" value="TlpA_like_family"/>
    <property type="match status" value="1"/>
</dbReference>
<dbReference type="EMBL" id="JRVJ01000004">
    <property type="protein sequence ID" value="KGM18962.1"/>
    <property type="molecule type" value="Genomic_DNA"/>
</dbReference>
<dbReference type="PROSITE" id="PS51352">
    <property type="entry name" value="THIOREDOXIN_2"/>
    <property type="match status" value="1"/>
</dbReference>
<sequence>MAQPPAPEVSPRARALLIAVTVVVGLVVAAIPLIAGLQGSDKGHAPPLASEQITDAPTPPTKQANVQVHEPVTCPTGSGDFSPHSELAKIQLPCLTEGGELPAEKTGADVKASTSMAAAVAGKPTIVNVWAWWCGPCRTELPVMQELREKHPEYNVVGVHLDAKAQAGADMLRDLKVHNFPSFQDSSHTFDALGKLPKVVPLTVVYRGDGTRAKLIAKAFDNVDDLEKEVALALEGNPEEAR</sequence>
<dbReference type="Pfam" id="PF00085">
    <property type="entry name" value="Thioredoxin"/>
    <property type="match status" value="1"/>
</dbReference>
<evidence type="ECO:0000256" key="6">
    <source>
        <dbReference type="SAM" id="MobiDB-lite"/>
    </source>
</evidence>
<dbReference type="InterPro" id="IPR050553">
    <property type="entry name" value="Thioredoxin_ResA/DsbE_sf"/>
</dbReference>
<reference evidence="9 10" key="1">
    <citation type="submission" date="2014-10" db="EMBL/GenBank/DDBJ databases">
        <title>Whole Genome sequence of Corynebacterium auriscanis strain CIP 106629.</title>
        <authorList>
            <person name="Hassan S.S."/>
            <person name="Jamal S.B."/>
            <person name="Tiwari S."/>
            <person name="Oliveira L.D.C."/>
            <person name="Souza F."/>
            <person name="Mariano D.C."/>
            <person name="Almeida S."/>
            <person name="Dorella F."/>
            <person name="Pereira F."/>
            <person name="Carvalho A."/>
            <person name="Leal C.A."/>
            <person name="Soares S.D.C."/>
            <person name="Figueiredo H.C."/>
            <person name="Silva A."/>
            <person name="Azevedo V.A."/>
        </authorList>
    </citation>
    <scope>NUCLEOTIDE SEQUENCE [LARGE SCALE GENOMIC DNA]</scope>
    <source>
        <strain evidence="9 10">CIP 106629</strain>
    </source>
</reference>
<dbReference type="AlphaFoldDB" id="A0A0A2DMI9"/>
<evidence type="ECO:0000256" key="1">
    <source>
        <dbReference type="ARBA" id="ARBA00004196"/>
    </source>
</evidence>
<evidence type="ECO:0000256" key="7">
    <source>
        <dbReference type="SAM" id="Phobius"/>
    </source>
</evidence>